<keyword evidence="4" id="KW-1185">Reference proteome</keyword>
<comment type="caution">
    <text evidence="3">The sequence shown here is derived from an EMBL/GenBank/DDBJ whole genome shotgun (WGS) entry which is preliminary data.</text>
</comment>
<dbReference type="Proteomes" id="UP000037460">
    <property type="component" value="Unassembled WGS sequence"/>
</dbReference>
<evidence type="ECO:0000313" key="3">
    <source>
        <dbReference type="EMBL" id="KOO32602.1"/>
    </source>
</evidence>
<feature type="region of interest" description="Disordered" evidence="2">
    <location>
        <begin position="1"/>
        <end position="87"/>
    </location>
</feature>
<protein>
    <submittedName>
        <fullName evidence="3">Uncharacterized protein</fullName>
    </submittedName>
</protein>
<feature type="compositionally biased region" description="Polar residues" evidence="2">
    <location>
        <begin position="76"/>
        <end position="87"/>
    </location>
</feature>
<evidence type="ECO:0000313" key="4">
    <source>
        <dbReference type="Proteomes" id="UP000037460"/>
    </source>
</evidence>
<reference evidence="4" key="1">
    <citation type="journal article" date="2015" name="PLoS Genet.">
        <title>Genome Sequence and Transcriptome Analyses of Chrysochromulina tobin: Metabolic Tools for Enhanced Algal Fitness in the Prominent Order Prymnesiales (Haptophyceae).</title>
        <authorList>
            <person name="Hovde B.T."/>
            <person name="Deodato C.R."/>
            <person name="Hunsperger H.M."/>
            <person name="Ryken S.A."/>
            <person name="Yost W."/>
            <person name="Jha R.K."/>
            <person name="Patterson J."/>
            <person name="Monnat R.J. Jr."/>
            <person name="Barlow S.B."/>
            <person name="Starkenburg S.R."/>
            <person name="Cattolico R.A."/>
        </authorList>
    </citation>
    <scope>NUCLEOTIDE SEQUENCE</scope>
    <source>
        <strain evidence="4">CCMP291</strain>
    </source>
</reference>
<feature type="compositionally biased region" description="Polar residues" evidence="2">
    <location>
        <begin position="17"/>
        <end position="35"/>
    </location>
</feature>
<feature type="region of interest" description="Disordered" evidence="2">
    <location>
        <begin position="356"/>
        <end position="386"/>
    </location>
</feature>
<keyword evidence="1" id="KW-0175">Coiled coil</keyword>
<sequence>MSSGATLYAASEDDESYSYTAATNSTRRSANSPEQQRAAPARPSPVRESRDDAESVCSDSSYSYYSSEADSRRTDASTGQETGRRTVNGSSLVEWLSLASFIATSAFRAAAAPAPKKTELMPRGLLYTPREAPRPRRRAGRMGSHGRIAAIPWHEMVTIKETLLGQMEGTASAEERLDERAAVGVQYAAALQRAGAQLDAAIAELLTVVERDASEERTITAQLQAQLGEVERERSALEAERRARNEHRQRLQQIKAVTKSSADASTAASSAAAAAGEAIAREQATKLDAARKRVQAARHVAAVQSLVLATEIRNLQAELRSAVALAAAAGSYGSPGGSSLSAGEVSPVSVARRLLPLRPSAQSDSPVPADEIAAVGSNPSSPVPMNLAARIEARRRAEVR</sequence>
<evidence type="ECO:0000256" key="1">
    <source>
        <dbReference type="SAM" id="Coils"/>
    </source>
</evidence>
<accession>A0A0M0K1Z4</accession>
<proteinExistence type="predicted"/>
<feature type="compositionally biased region" description="Low complexity" evidence="2">
    <location>
        <begin position="55"/>
        <end position="68"/>
    </location>
</feature>
<dbReference type="EMBL" id="JWZX01001729">
    <property type="protein sequence ID" value="KOO32602.1"/>
    <property type="molecule type" value="Genomic_DNA"/>
</dbReference>
<gene>
    <name evidence="3" type="ORF">Ctob_009447</name>
</gene>
<name>A0A0M0K1Z4_9EUKA</name>
<feature type="coiled-coil region" evidence="1">
    <location>
        <begin position="220"/>
        <end position="257"/>
    </location>
</feature>
<evidence type="ECO:0000256" key="2">
    <source>
        <dbReference type="SAM" id="MobiDB-lite"/>
    </source>
</evidence>
<organism evidence="3 4">
    <name type="scientific">Chrysochromulina tobinii</name>
    <dbReference type="NCBI Taxonomy" id="1460289"/>
    <lineage>
        <taxon>Eukaryota</taxon>
        <taxon>Haptista</taxon>
        <taxon>Haptophyta</taxon>
        <taxon>Prymnesiophyceae</taxon>
        <taxon>Prymnesiales</taxon>
        <taxon>Chrysochromulinaceae</taxon>
        <taxon>Chrysochromulina</taxon>
    </lineage>
</organism>
<dbReference type="AlphaFoldDB" id="A0A0M0K1Z4"/>